<feature type="compositionally biased region" description="Basic and acidic residues" evidence="1">
    <location>
        <begin position="26"/>
        <end position="39"/>
    </location>
</feature>
<reference evidence="3" key="2">
    <citation type="submission" date="2016-02" db="EMBL/GenBank/DDBJ databases">
        <title>Draft genome sequence of five rapidly growing Mycobacterium species.</title>
        <authorList>
            <person name="Katahira K."/>
            <person name="Gotou Y."/>
            <person name="Iida K."/>
            <person name="Ogura Y."/>
            <person name="Hayashi T."/>
        </authorList>
    </citation>
    <scope>NUCLEOTIDE SEQUENCE [LARGE SCALE GENOMIC DNA]</scope>
    <source>
        <strain evidence="3">JCM15298</strain>
    </source>
</reference>
<gene>
    <name evidence="2" type="ORF">RMCC_6548</name>
</gene>
<dbReference type="Proteomes" id="UP000069443">
    <property type="component" value="Unassembled WGS sequence"/>
</dbReference>
<dbReference type="STRING" id="228230.RMCC_6548"/>
<comment type="caution">
    <text evidence="2">The sequence shown here is derived from an EMBL/GenBank/DDBJ whole genome shotgun (WGS) entry which is preliminary data.</text>
</comment>
<evidence type="ECO:0000313" key="2">
    <source>
        <dbReference type="EMBL" id="GAS99583.1"/>
    </source>
</evidence>
<feature type="region of interest" description="Disordered" evidence="1">
    <location>
        <begin position="1"/>
        <end position="57"/>
    </location>
</feature>
<evidence type="ECO:0000256" key="1">
    <source>
        <dbReference type="SAM" id="MobiDB-lite"/>
    </source>
</evidence>
<evidence type="ECO:0000313" key="3">
    <source>
        <dbReference type="Proteomes" id="UP000069443"/>
    </source>
</evidence>
<sequence>MATLNRMEQQQTPPPTPEDATQATAEQRELQEQLDRQNEDPDAPARFQSRRQIADET</sequence>
<name>A0A100WK89_MYCCR</name>
<protein>
    <submittedName>
        <fullName evidence="2">Uncharacterized protein</fullName>
    </submittedName>
</protein>
<proteinExistence type="predicted"/>
<reference evidence="3" key="1">
    <citation type="journal article" date="2016" name="Genome Announc.">
        <title>Draft Genome Sequences of Five Rapidly Growing Mycobacterium Species, M. thermoresistibile, M. fortuitum subsp. acetamidolyticum, M. canariasense, M. brisbanense, and M. novocastrense.</title>
        <authorList>
            <person name="Katahira K."/>
            <person name="Ogura Y."/>
            <person name="Gotoh Y."/>
            <person name="Hayashi T."/>
        </authorList>
    </citation>
    <scope>NUCLEOTIDE SEQUENCE [LARGE SCALE GENOMIC DNA]</scope>
    <source>
        <strain evidence="3">JCM15298</strain>
    </source>
</reference>
<accession>A0A100WK89</accession>
<organism evidence="2 3">
    <name type="scientific">Mycolicibacterium canariasense</name>
    <name type="common">Mycobacterium canariasense</name>
    <dbReference type="NCBI Taxonomy" id="228230"/>
    <lineage>
        <taxon>Bacteria</taxon>
        <taxon>Bacillati</taxon>
        <taxon>Actinomycetota</taxon>
        <taxon>Actinomycetes</taxon>
        <taxon>Mycobacteriales</taxon>
        <taxon>Mycobacteriaceae</taxon>
        <taxon>Mycolicibacterium</taxon>
    </lineage>
</organism>
<dbReference type="AlphaFoldDB" id="A0A100WK89"/>
<keyword evidence="3" id="KW-1185">Reference proteome</keyword>
<dbReference type="EMBL" id="BCSY01000135">
    <property type="protein sequence ID" value="GAS99583.1"/>
    <property type="molecule type" value="Genomic_DNA"/>
</dbReference>